<keyword evidence="2" id="KW-1185">Reference proteome</keyword>
<organism evidence="1 2">
    <name type="scientific">Phaseolus coccineus</name>
    <name type="common">Scarlet runner bean</name>
    <name type="synonym">Phaseolus multiflorus</name>
    <dbReference type="NCBI Taxonomy" id="3886"/>
    <lineage>
        <taxon>Eukaryota</taxon>
        <taxon>Viridiplantae</taxon>
        <taxon>Streptophyta</taxon>
        <taxon>Embryophyta</taxon>
        <taxon>Tracheophyta</taxon>
        <taxon>Spermatophyta</taxon>
        <taxon>Magnoliopsida</taxon>
        <taxon>eudicotyledons</taxon>
        <taxon>Gunneridae</taxon>
        <taxon>Pentapetalae</taxon>
        <taxon>rosids</taxon>
        <taxon>fabids</taxon>
        <taxon>Fabales</taxon>
        <taxon>Fabaceae</taxon>
        <taxon>Papilionoideae</taxon>
        <taxon>50 kb inversion clade</taxon>
        <taxon>NPAAA clade</taxon>
        <taxon>indigoferoid/millettioid clade</taxon>
        <taxon>Phaseoleae</taxon>
        <taxon>Phaseolus</taxon>
    </lineage>
</organism>
<reference evidence="1 2" key="1">
    <citation type="submission" date="2024-01" db="EMBL/GenBank/DDBJ databases">
        <title>The genomes of 5 underutilized Papilionoideae crops provide insights into root nodulation and disease resistanc.</title>
        <authorList>
            <person name="Jiang F."/>
        </authorList>
    </citation>
    <scope>NUCLEOTIDE SEQUENCE [LARGE SCALE GENOMIC DNA]</scope>
    <source>
        <strain evidence="1">JINMINGXINNONG_FW02</strain>
        <tissue evidence="1">Leaves</tissue>
    </source>
</reference>
<dbReference type="AlphaFoldDB" id="A0AAN9LFY0"/>
<name>A0AAN9LFY0_PHACN</name>
<proteinExistence type="predicted"/>
<gene>
    <name evidence="1" type="ORF">VNO80_26950</name>
</gene>
<dbReference type="EMBL" id="JAYMYR010000010">
    <property type="protein sequence ID" value="KAK7335174.1"/>
    <property type="molecule type" value="Genomic_DNA"/>
</dbReference>
<sequence length="66" mass="7327">MKLRCSLDILGAGIPLRNWPANAAHVTIGLANRHQASKPSPNRTTNLEQNLPLDLLILTVFKDFYS</sequence>
<evidence type="ECO:0000313" key="2">
    <source>
        <dbReference type="Proteomes" id="UP001374584"/>
    </source>
</evidence>
<comment type="caution">
    <text evidence="1">The sequence shown here is derived from an EMBL/GenBank/DDBJ whole genome shotgun (WGS) entry which is preliminary data.</text>
</comment>
<dbReference type="Proteomes" id="UP001374584">
    <property type="component" value="Unassembled WGS sequence"/>
</dbReference>
<accession>A0AAN9LFY0</accession>
<evidence type="ECO:0000313" key="1">
    <source>
        <dbReference type="EMBL" id="KAK7335174.1"/>
    </source>
</evidence>
<protein>
    <submittedName>
        <fullName evidence="1">Uncharacterized protein</fullName>
    </submittedName>
</protein>